<comment type="caution">
    <text evidence="4">The sequence shown here is derived from an EMBL/GenBank/DDBJ whole genome shotgun (WGS) entry which is preliminary data.</text>
</comment>
<keyword evidence="1" id="KW-1133">Transmembrane helix</keyword>
<dbReference type="Proteomes" id="UP000602284">
    <property type="component" value="Unassembled WGS sequence"/>
</dbReference>
<accession>A0ABS1JAY5</accession>
<sequence>MSMRWSDQEPKVVEDLQELSPFHLSQEERHEMWQNIRRRVPKQKSRQRNRRFTAAGVVAAACAVLVVGAVQSDWLPVGNQASLPKHATGQPVDFQVGFDALYEVQGAPTTEGLQATVATLQNRLDQTGVKRGVVTIVDPSHVRVQTTGEVDAEALRALLTQTAKVEFKSEDGTVLATGTDLQSNATAMIDPQTKLPQVQIEFKNPALFKTITEKNIGHRLSIWLDNHMVANPMIQTSIADGKAVINGFKDEADAKKSTALINNAVLPYPLLEQSVTTTGN</sequence>
<gene>
    <name evidence="4" type="ORF">JJB07_12265</name>
</gene>
<dbReference type="RefSeq" id="WP_201635402.1">
    <property type="nucleotide sequence ID" value="NZ_JAEQNB010000003.1"/>
</dbReference>
<name>A0ABS1JAY5_9BACL</name>
<dbReference type="Gene3D" id="3.30.70.3400">
    <property type="match status" value="1"/>
</dbReference>
<evidence type="ECO:0000313" key="5">
    <source>
        <dbReference type="Proteomes" id="UP000602284"/>
    </source>
</evidence>
<dbReference type="EMBL" id="JAEQNB010000003">
    <property type="protein sequence ID" value="MBL0387428.1"/>
    <property type="molecule type" value="Genomic_DNA"/>
</dbReference>
<protein>
    <recommendedName>
        <fullName evidence="6">DUF4179 domain-containing protein</fullName>
    </recommendedName>
</protein>
<proteinExistence type="predicted"/>
<dbReference type="Gene3D" id="3.30.1360.200">
    <property type="match status" value="1"/>
</dbReference>
<evidence type="ECO:0000259" key="3">
    <source>
        <dbReference type="Pfam" id="PF22599"/>
    </source>
</evidence>
<feature type="domain" description="SecDF P1 head subdomain" evidence="3">
    <location>
        <begin position="173"/>
        <end position="267"/>
    </location>
</feature>
<evidence type="ECO:0008006" key="6">
    <source>
        <dbReference type="Google" id="ProtNLM"/>
    </source>
</evidence>
<reference evidence="4 5" key="1">
    <citation type="submission" date="2021-01" db="EMBL/GenBank/DDBJ databases">
        <title>Tumebacillus sp. strain ITR2 16S ribosomal RNA gene Genome sequencing and assembly.</title>
        <authorList>
            <person name="Kang M."/>
        </authorList>
    </citation>
    <scope>NUCLEOTIDE SEQUENCE [LARGE SCALE GENOMIC DNA]</scope>
    <source>
        <strain evidence="4 5">ITR2</strain>
    </source>
</reference>
<dbReference type="Pfam" id="PF21760">
    <property type="entry name" value="SecD_1st"/>
    <property type="match status" value="1"/>
</dbReference>
<feature type="transmembrane region" description="Helical" evidence="1">
    <location>
        <begin position="52"/>
        <end position="70"/>
    </location>
</feature>
<evidence type="ECO:0000313" key="4">
    <source>
        <dbReference type="EMBL" id="MBL0387428.1"/>
    </source>
</evidence>
<keyword evidence="5" id="KW-1185">Reference proteome</keyword>
<evidence type="ECO:0000259" key="2">
    <source>
        <dbReference type="Pfam" id="PF21760"/>
    </source>
</evidence>
<keyword evidence="1" id="KW-0472">Membrane</keyword>
<keyword evidence="1" id="KW-0812">Transmembrane</keyword>
<feature type="domain" description="Protein translocase subunit SecDF P1" evidence="2">
    <location>
        <begin position="114"/>
        <end position="171"/>
    </location>
</feature>
<organism evidence="4 5">
    <name type="scientific">Tumebacillus amylolyticus</name>
    <dbReference type="NCBI Taxonomy" id="2801339"/>
    <lineage>
        <taxon>Bacteria</taxon>
        <taxon>Bacillati</taxon>
        <taxon>Bacillota</taxon>
        <taxon>Bacilli</taxon>
        <taxon>Bacillales</taxon>
        <taxon>Alicyclobacillaceae</taxon>
        <taxon>Tumebacillus</taxon>
    </lineage>
</organism>
<dbReference type="Pfam" id="PF22599">
    <property type="entry name" value="SecDF_P1_head"/>
    <property type="match status" value="1"/>
</dbReference>
<evidence type="ECO:0000256" key="1">
    <source>
        <dbReference type="SAM" id="Phobius"/>
    </source>
</evidence>
<dbReference type="InterPro" id="IPR054384">
    <property type="entry name" value="SecDF_P1_head"/>
</dbReference>
<dbReference type="InterPro" id="IPR048631">
    <property type="entry name" value="SecD_1st"/>
</dbReference>